<feature type="region of interest" description="Disordered" evidence="1">
    <location>
        <begin position="1"/>
        <end position="45"/>
    </location>
</feature>
<dbReference type="Proteomes" id="UP001055153">
    <property type="component" value="Unassembled WGS sequence"/>
</dbReference>
<proteinExistence type="predicted"/>
<reference evidence="2" key="2">
    <citation type="submission" date="2021-08" db="EMBL/GenBank/DDBJ databases">
        <authorList>
            <person name="Tani A."/>
            <person name="Ola A."/>
            <person name="Ogura Y."/>
            <person name="Katsura K."/>
            <person name="Hayashi T."/>
        </authorList>
    </citation>
    <scope>NUCLEOTIDE SEQUENCE</scope>
    <source>
        <strain evidence="2">DSM 17168</strain>
    </source>
</reference>
<accession>A0ABQ4SNZ0</accession>
<feature type="compositionally biased region" description="Basic and acidic residues" evidence="1">
    <location>
        <begin position="10"/>
        <end position="24"/>
    </location>
</feature>
<evidence type="ECO:0000313" key="3">
    <source>
        <dbReference type="Proteomes" id="UP001055153"/>
    </source>
</evidence>
<gene>
    <name evidence="2" type="ORF">GMJLKIPL_5414</name>
</gene>
<name>A0ABQ4SNZ0_9HYPH</name>
<reference evidence="2" key="1">
    <citation type="journal article" date="2021" name="Front. Microbiol.">
        <title>Comprehensive Comparative Genomics and Phenotyping of Methylobacterium Species.</title>
        <authorList>
            <person name="Alessa O."/>
            <person name="Ogura Y."/>
            <person name="Fujitani Y."/>
            <person name="Takami H."/>
            <person name="Hayashi T."/>
            <person name="Sahin N."/>
            <person name="Tani A."/>
        </authorList>
    </citation>
    <scope>NUCLEOTIDE SEQUENCE</scope>
    <source>
        <strain evidence="2">DSM 17168</strain>
    </source>
</reference>
<evidence type="ECO:0000313" key="2">
    <source>
        <dbReference type="EMBL" id="GJE03459.1"/>
    </source>
</evidence>
<dbReference type="EMBL" id="BPQQ01000077">
    <property type="protein sequence ID" value="GJE03459.1"/>
    <property type="molecule type" value="Genomic_DNA"/>
</dbReference>
<sequence>MCANAQDDPAIDRAVVHKEPDRLPLRPAQNVQAVKTGSTEPCQGP</sequence>
<protein>
    <submittedName>
        <fullName evidence="2">Uncharacterized protein</fullName>
    </submittedName>
</protein>
<organism evidence="2 3">
    <name type="scientific">Methylobacterium isbiliense</name>
    <dbReference type="NCBI Taxonomy" id="315478"/>
    <lineage>
        <taxon>Bacteria</taxon>
        <taxon>Pseudomonadati</taxon>
        <taxon>Pseudomonadota</taxon>
        <taxon>Alphaproteobacteria</taxon>
        <taxon>Hyphomicrobiales</taxon>
        <taxon>Methylobacteriaceae</taxon>
        <taxon>Methylobacterium</taxon>
    </lineage>
</organism>
<feature type="compositionally biased region" description="Polar residues" evidence="1">
    <location>
        <begin position="29"/>
        <end position="45"/>
    </location>
</feature>
<keyword evidence="3" id="KW-1185">Reference proteome</keyword>
<comment type="caution">
    <text evidence="2">The sequence shown here is derived from an EMBL/GenBank/DDBJ whole genome shotgun (WGS) entry which is preliminary data.</text>
</comment>
<evidence type="ECO:0000256" key="1">
    <source>
        <dbReference type="SAM" id="MobiDB-lite"/>
    </source>
</evidence>